<dbReference type="Gene3D" id="1.20.1250.20">
    <property type="entry name" value="MFS general substrate transporter like domains"/>
    <property type="match status" value="2"/>
</dbReference>
<feature type="region of interest" description="Disordered" evidence="2">
    <location>
        <begin position="83"/>
        <end position="170"/>
    </location>
</feature>
<dbReference type="Pfam" id="PF07690">
    <property type="entry name" value="MFS_1"/>
    <property type="match status" value="2"/>
</dbReference>
<dbReference type="SUPFAM" id="SSF103473">
    <property type="entry name" value="MFS general substrate transporter"/>
    <property type="match status" value="1"/>
</dbReference>
<feature type="compositionally biased region" description="Polar residues" evidence="2">
    <location>
        <begin position="97"/>
        <end position="109"/>
    </location>
</feature>
<evidence type="ECO:0000256" key="2">
    <source>
        <dbReference type="SAM" id="MobiDB-lite"/>
    </source>
</evidence>
<feature type="compositionally biased region" description="Polar residues" evidence="2">
    <location>
        <begin position="182"/>
        <end position="191"/>
    </location>
</feature>
<feature type="region of interest" description="Disordered" evidence="2">
    <location>
        <begin position="653"/>
        <end position="715"/>
    </location>
</feature>
<dbReference type="InterPro" id="IPR011701">
    <property type="entry name" value="MFS"/>
</dbReference>
<feature type="transmembrane region" description="Helical" evidence="3">
    <location>
        <begin position="410"/>
        <end position="436"/>
    </location>
</feature>
<feature type="transmembrane region" description="Helical" evidence="3">
    <location>
        <begin position="470"/>
        <end position="493"/>
    </location>
</feature>
<gene>
    <name evidence="5" type="ORF">TKK_004745</name>
</gene>
<dbReference type="PROSITE" id="PS50850">
    <property type="entry name" value="MFS"/>
    <property type="match status" value="1"/>
</dbReference>
<dbReference type="InterPro" id="IPR036259">
    <property type="entry name" value="MFS_trans_sf"/>
</dbReference>
<evidence type="ECO:0000259" key="4">
    <source>
        <dbReference type="PROSITE" id="PS50850"/>
    </source>
</evidence>
<comment type="caution">
    <text evidence="5">The sequence shown here is derived from an EMBL/GenBank/DDBJ whole genome shotgun (WGS) entry which is preliminary data.</text>
</comment>
<evidence type="ECO:0000256" key="1">
    <source>
        <dbReference type="ARBA" id="ARBA00004141"/>
    </source>
</evidence>
<feature type="compositionally biased region" description="Acidic residues" evidence="2">
    <location>
        <begin position="140"/>
        <end position="150"/>
    </location>
</feature>
<accession>A0ABD2X9Z7</accession>
<evidence type="ECO:0000313" key="5">
    <source>
        <dbReference type="EMBL" id="KAL3402203.1"/>
    </source>
</evidence>
<dbReference type="SUPFAM" id="SSF81995">
    <property type="entry name" value="beta-sandwich domain of Sec23/24"/>
    <property type="match status" value="1"/>
</dbReference>
<evidence type="ECO:0000256" key="3">
    <source>
        <dbReference type="SAM" id="Phobius"/>
    </source>
</evidence>
<keyword evidence="3" id="KW-0812">Transmembrane</keyword>
<feature type="transmembrane region" description="Helical" evidence="3">
    <location>
        <begin position="940"/>
        <end position="963"/>
    </location>
</feature>
<dbReference type="AlphaFoldDB" id="A0ABD2X9Z7"/>
<feature type="transmembrane region" description="Helical" evidence="3">
    <location>
        <begin position="847"/>
        <end position="867"/>
    </location>
</feature>
<comment type="subcellular location">
    <subcellularLocation>
        <location evidence="1">Membrane</location>
        <topology evidence="1">Multi-pass membrane protein</topology>
    </subcellularLocation>
</comment>
<feature type="compositionally biased region" description="Basic and acidic residues" evidence="2">
    <location>
        <begin position="47"/>
        <end position="58"/>
    </location>
</feature>
<feature type="transmembrane region" description="Helical" evidence="3">
    <location>
        <begin position="443"/>
        <end position="464"/>
    </location>
</feature>
<keyword evidence="3" id="KW-1133">Transmembrane helix</keyword>
<dbReference type="InterPro" id="IPR050327">
    <property type="entry name" value="Proton-linked_MCT"/>
</dbReference>
<dbReference type="Proteomes" id="UP001627154">
    <property type="component" value="Unassembled WGS sequence"/>
</dbReference>
<feature type="transmembrane region" description="Helical" evidence="3">
    <location>
        <begin position="386"/>
        <end position="404"/>
    </location>
</feature>
<feature type="region of interest" description="Disordered" evidence="2">
    <location>
        <begin position="287"/>
        <end position="308"/>
    </location>
</feature>
<dbReference type="EMBL" id="JBJJXI010000037">
    <property type="protein sequence ID" value="KAL3402203.1"/>
    <property type="molecule type" value="Genomic_DNA"/>
</dbReference>
<feature type="domain" description="Major facilitator superfamily (MFS) profile" evidence="4">
    <location>
        <begin position="841"/>
        <end position="1057"/>
    </location>
</feature>
<dbReference type="GO" id="GO:0016020">
    <property type="term" value="C:membrane"/>
    <property type="evidence" value="ECO:0007669"/>
    <property type="project" value="UniProtKB-SubCell"/>
</dbReference>
<dbReference type="InterPro" id="IPR020846">
    <property type="entry name" value="MFS_dom"/>
</dbReference>
<feature type="compositionally biased region" description="Low complexity" evidence="2">
    <location>
        <begin position="24"/>
        <end position="44"/>
    </location>
</feature>
<feature type="transmembrane region" description="Helical" evidence="3">
    <location>
        <begin position="975"/>
        <end position="998"/>
    </location>
</feature>
<dbReference type="PANTHER" id="PTHR11360">
    <property type="entry name" value="MONOCARBOXYLATE TRANSPORTER"/>
    <property type="match status" value="1"/>
</dbReference>
<feature type="region of interest" description="Disordered" evidence="2">
    <location>
        <begin position="24"/>
        <end position="59"/>
    </location>
</feature>
<feature type="transmembrane region" description="Helical" evidence="3">
    <location>
        <begin position="887"/>
        <end position="905"/>
    </location>
</feature>
<reference evidence="5 6" key="1">
    <citation type="journal article" date="2024" name="bioRxiv">
        <title>A reference genome for Trichogramma kaykai: A tiny desert-dwelling parasitoid wasp with competing sex-ratio distorters.</title>
        <authorList>
            <person name="Culotta J."/>
            <person name="Lindsey A.R."/>
        </authorList>
    </citation>
    <scope>NUCLEOTIDE SEQUENCE [LARGE SCALE GENOMIC DNA]</scope>
    <source>
        <strain evidence="5 6">KSX58</strain>
    </source>
</reference>
<keyword evidence="3" id="KW-0472">Membrane</keyword>
<feature type="transmembrane region" description="Helical" evidence="3">
    <location>
        <begin position="1004"/>
        <end position="1025"/>
    </location>
</feature>
<feature type="transmembrane region" description="Helical" evidence="3">
    <location>
        <begin position="355"/>
        <end position="374"/>
    </location>
</feature>
<feature type="region of interest" description="Disordered" evidence="2">
    <location>
        <begin position="624"/>
        <end position="643"/>
    </location>
</feature>
<organism evidence="5 6">
    <name type="scientific">Trichogramma kaykai</name>
    <dbReference type="NCBI Taxonomy" id="54128"/>
    <lineage>
        <taxon>Eukaryota</taxon>
        <taxon>Metazoa</taxon>
        <taxon>Ecdysozoa</taxon>
        <taxon>Arthropoda</taxon>
        <taxon>Hexapoda</taxon>
        <taxon>Insecta</taxon>
        <taxon>Pterygota</taxon>
        <taxon>Neoptera</taxon>
        <taxon>Endopterygota</taxon>
        <taxon>Hymenoptera</taxon>
        <taxon>Apocrita</taxon>
        <taxon>Proctotrupomorpha</taxon>
        <taxon>Chalcidoidea</taxon>
        <taxon>Trichogrammatidae</taxon>
        <taxon>Trichogramma</taxon>
    </lineage>
</organism>
<feature type="region of interest" description="Disordered" evidence="2">
    <location>
        <begin position="503"/>
        <end position="538"/>
    </location>
</feature>
<feature type="region of interest" description="Disordered" evidence="2">
    <location>
        <begin position="182"/>
        <end position="260"/>
    </location>
</feature>
<dbReference type="PANTHER" id="PTHR11360:SF111">
    <property type="entry name" value="CHASKI, ISOFORM A"/>
    <property type="match status" value="1"/>
</dbReference>
<feature type="compositionally biased region" description="Polar residues" evidence="2">
    <location>
        <begin position="206"/>
        <end position="220"/>
    </location>
</feature>
<dbReference type="CDD" id="cd17352">
    <property type="entry name" value="MFS_MCT_SLC16"/>
    <property type="match status" value="1"/>
</dbReference>
<evidence type="ECO:0000313" key="6">
    <source>
        <dbReference type="Proteomes" id="UP001627154"/>
    </source>
</evidence>
<name>A0ABD2X9Z7_9HYME</name>
<feature type="compositionally biased region" description="Basic and acidic residues" evidence="2">
    <location>
        <begin position="515"/>
        <end position="528"/>
    </location>
</feature>
<sequence length="1057" mass="117654">MADRNRNFLRDSVTERQALNKAAANNNNLQSVASNEQQQQSVQSPPKKKEGIYAKKDNSNYQRFVDYSKDTAYADYDESAVPAGVEKKGPAPLVGWQNGSPTVLPSSPEDNNRPQQQVQQQQQAKKLMETPSESSGIGRDDEDEEDDDNTENLSSIADERAVPSTPGLTIDKSLESFSQDADLSLTTSSPGSEREFELNQRRRSSISEGTLTSPTTTNRNVNRKLDMNLDNRPVQQSPPQQGILLKRQYSESADSRATTDLERLEKSRLASFEKDSIDGSSTMLEVYDEEEDDEVSRADGVKGGKKKKPRIPDGGWGWIVVLSSLVISMIADGVSFSFGLLYIEFLHEFEASKSTTAWIGSLFMAVPLLSGPVMSALVDRYGCRRMTICGGLIAGTGFVLSSYARSIVVMYMTFGVIAGLGLGLCYVTAVVSIAFWFDKKRTLAVGLGACGTGIGTFVYAPMTTFFIEEYGWRGCVLLLAGTFFNMIVCGTVMRDPEWWVQEQRQQHQLQSSPRKGRDGGSEMADRSRASPCDPAEDFPGVDELRRLMKSGQAPEYLLQNLRTSTEARITGGGNPAAFRSVVNLPTFVKQSEKVPMEVLESLSSNSRLYNVILENYPSLLLCRSSSDKKLDGPNVEDNKSGVTMSMRLQHWLKKARDKTKQQQQHQQQQQQQQQQPQSQTQTQPQTPTTAAPAAPPTTTQSRAGSIHASSKVLATRRMSRKDLEEMNPLLAKEVAQAIAEAERAKSTSRHHIPGCGNGVVRTDSLPWLRRQFSTNTHYFKDIRVHRNSVMYRGAVLNLHKYRLRASSCPNIYRNSMTTLAIENEEKWYSELVDLLKGMMDFSMFSELHFLLLSLSTILLFTWFIVPYFYLAEHLTRQGYPESKAANLLSYIGITNTIGMIGLGWAGDQPWMNVTKTYTCCLIACGISTILMPIFTHNHYALIVTSCCFGLFFASNFSFTPVILVEIIPLERFTTAYGLSLLCQGIGNLLGPPLAGWIFDMTGRWDLSFVMAGGWIIVSGMLMSIIPYTKNRKIWGSGPVECEKERQSYTYSSDNCVA</sequence>
<protein>
    <recommendedName>
        <fullName evidence="4">Major facilitator superfamily (MFS) profile domain-containing protein</fullName>
    </recommendedName>
</protein>
<feature type="transmembrane region" description="Helical" evidence="3">
    <location>
        <begin position="315"/>
        <end position="343"/>
    </location>
</feature>
<keyword evidence="6" id="KW-1185">Reference proteome</keyword>
<feature type="compositionally biased region" description="Basic and acidic residues" evidence="2">
    <location>
        <begin position="625"/>
        <end position="639"/>
    </location>
</feature>
<proteinExistence type="predicted"/>
<feature type="transmembrane region" description="Helical" evidence="3">
    <location>
        <begin position="917"/>
        <end position="934"/>
    </location>
</feature>
<feature type="compositionally biased region" description="Low complexity" evidence="2">
    <location>
        <begin position="661"/>
        <end position="700"/>
    </location>
</feature>